<dbReference type="PANTHER" id="PTHR43484">
    <property type="match status" value="1"/>
</dbReference>
<feature type="domain" description="Flagellar motor switch protein FliN-like C-terminal" evidence="9">
    <location>
        <begin position="197"/>
        <end position="267"/>
    </location>
</feature>
<dbReference type="GO" id="GO:0071973">
    <property type="term" value="P:bacterial-type flagellum-dependent cell motility"/>
    <property type="evidence" value="ECO:0007669"/>
    <property type="project" value="InterPro"/>
</dbReference>
<dbReference type="PATRIC" id="fig|1298851.3.peg.681"/>
<dbReference type="SUPFAM" id="SSF101801">
    <property type="entry name" value="Surface presentation of antigens (SPOA)"/>
    <property type="match status" value="1"/>
</dbReference>
<dbReference type="STRING" id="1298851.TST_0654"/>
<evidence type="ECO:0000256" key="6">
    <source>
        <dbReference type="ARBA" id="ARBA00022779"/>
    </source>
</evidence>
<dbReference type="NCBIfam" id="TIGR02480">
    <property type="entry name" value="fliN"/>
    <property type="match status" value="1"/>
</dbReference>
<dbReference type="InterPro" id="IPR001172">
    <property type="entry name" value="FliN_T3SS_HrcQb"/>
</dbReference>
<dbReference type="PANTHER" id="PTHR43484:SF1">
    <property type="entry name" value="FLAGELLAR MOTOR SWITCH PROTEIN FLIN"/>
    <property type="match status" value="1"/>
</dbReference>
<evidence type="ECO:0000259" key="10">
    <source>
        <dbReference type="Pfam" id="PF13690"/>
    </source>
</evidence>
<feature type="domain" description="Chemotaxis phosphatase CheX-like" evidence="10">
    <location>
        <begin position="56"/>
        <end position="129"/>
    </location>
</feature>
<keyword evidence="4" id="KW-1003">Cell membrane</keyword>
<dbReference type="Pfam" id="PF01052">
    <property type="entry name" value="FliMN_C"/>
    <property type="match status" value="1"/>
</dbReference>
<comment type="subcellular location">
    <subcellularLocation>
        <location evidence="1">Cell membrane</location>
        <topology evidence="1">Peripheral membrane protein</topology>
        <orientation evidence="1">Cytoplasmic side</orientation>
    </subcellularLocation>
</comment>
<keyword evidence="11" id="KW-0966">Cell projection</keyword>
<evidence type="ECO:0000256" key="1">
    <source>
        <dbReference type="ARBA" id="ARBA00004413"/>
    </source>
</evidence>
<comment type="function">
    <text evidence="8">FliM is one of three proteins (FliG, FliN, FliM) that forms the rotor-mounted switch complex (C ring), located at the base of the basal body. This complex interacts with the CheY and CheZ chemotaxis proteins, in addition to contacting components of the motor that determine the direction of flagellar rotation.</text>
</comment>
<dbReference type="AlphaFoldDB" id="A0A0S3QT04"/>
<dbReference type="Proteomes" id="UP000063234">
    <property type="component" value="Chromosome"/>
</dbReference>
<dbReference type="GO" id="GO:0003774">
    <property type="term" value="F:cytoskeletal motor activity"/>
    <property type="evidence" value="ECO:0007669"/>
    <property type="project" value="InterPro"/>
</dbReference>
<keyword evidence="12" id="KW-1185">Reference proteome</keyword>
<dbReference type="EMBL" id="AP013035">
    <property type="protein sequence ID" value="BAT71460.1"/>
    <property type="molecule type" value="Genomic_DNA"/>
</dbReference>
<evidence type="ECO:0000259" key="9">
    <source>
        <dbReference type="Pfam" id="PF01052"/>
    </source>
</evidence>
<dbReference type="RefSeq" id="WP_068549454.1">
    <property type="nucleotide sequence ID" value="NZ_AP013035.1"/>
</dbReference>
<keyword evidence="6" id="KW-0283">Flagellar rotation</keyword>
<comment type="similarity">
    <text evidence="2">Belongs to the FliN/MopA/SpaO family.</text>
</comment>
<dbReference type="GO" id="GO:0009425">
    <property type="term" value="C:bacterial-type flagellum basal body"/>
    <property type="evidence" value="ECO:0007669"/>
    <property type="project" value="InterPro"/>
</dbReference>
<name>A0A0S3QT04_THET7</name>
<reference evidence="12" key="1">
    <citation type="journal article" date="2018" name="Science">
        <title>A primordial and reversible TCA cycle in a facultatively chemolithoautotrophic thermophile.</title>
        <authorList>
            <person name="Nunoura T."/>
            <person name="Chikaraishi Y."/>
            <person name="Izaki R."/>
            <person name="Suwa T."/>
            <person name="Sato T."/>
            <person name="Harada T."/>
            <person name="Mori K."/>
            <person name="Kato Y."/>
            <person name="Miyazaki M."/>
            <person name="Shimamura S."/>
            <person name="Yanagawa K."/>
            <person name="Shuto A."/>
            <person name="Ohkouchi N."/>
            <person name="Fujita N."/>
            <person name="Takaki Y."/>
            <person name="Atomi H."/>
            <person name="Takai K."/>
        </authorList>
    </citation>
    <scope>NUCLEOTIDE SEQUENCE [LARGE SCALE GENOMIC DNA]</scope>
    <source>
        <strain evidence="12">DSM 17441 / JCM 13301 / NBRC 103674 / ABI70S6</strain>
    </source>
</reference>
<keyword evidence="5" id="KW-0145">Chemotaxis</keyword>
<keyword evidence="11" id="KW-0969">Cilium</keyword>
<accession>A0A0S3QT04</accession>
<dbReference type="Gene3D" id="3.40.1550.10">
    <property type="entry name" value="CheC-like"/>
    <property type="match status" value="1"/>
</dbReference>
<dbReference type="InterPro" id="IPR036429">
    <property type="entry name" value="SpoA-like_sf"/>
</dbReference>
<dbReference type="InterPro" id="IPR012826">
    <property type="entry name" value="FliN"/>
</dbReference>
<dbReference type="InterPro" id="IPR051469">
    <property type="entry name" value="FliN/MopA/SpaO"/>
</dbReference>
<evidence type="ECO:0000313" key="11">
    <source>
        <dbReference type="EMBL" id="BAT71460.1"/>
    </source>
</evidence>
<dbReference type="Gene3D" id="2.30.330.10">
    <property type="entry name" value="SpoA-like"/>
    <property type="match status" value="1"/>
</dbReference>
<keyword evidence="7" id="KW-0472">Membrane</keyword>
<dbReference type="GO" id="GO:0005886">
    <property type="term" value="C:plasma membrane"/>
    <property type="evidence" value="ECO:0007669"/>
    <property type="project" value="UniProtKB-SubCell"/>
</dbReference>
<organism evidence="11 12">
    <name type="scientific">Thermosulfidibacter takaii (strain DSM 17441 / JCM 13301 / NBRC 103674 / ABI70S6)</name>
    <dbReference type="NCBI Taxonomy" id="1298851"/>
    <lineage>
        <taxon>Bacteria</taxon>
        <taxon>Pseudomonadati</taxon>
        <taxon>Thermosulfidibacterota</taxon>
        <taxon>Thermosulfidibacteria</taxon>
        <taxon>Thermosulfidibacterales</taxon>
        <taxon>Thermosulfidibacteraceae</taxon>
    </lineage>
</organism>
<keyword evidence="11" id="KW-0282">Flagellum</keyword>
<dbReference type="InterPro" id="IPR028051">
    <property type="entry name" value="CheX-like_dom"/>
</dbReference>
<gene>
    <name evidence="11" type="ORF">TST_0654</name>
</gene>
<dbReference type="InterPro" id="IPR001543">
    <property type="entry name" value="FliN-like_C"/>
</dbReference>
<dbReference type="GO" id="GO:0006935">
    <property type="term" value="P:chemotaxis"/>
    <property type="evidence" value="ECO:0007669"/>
    <property type="project" value="UniProtKB-KW"/>
</dbReference>
<evidence type="ECO:0000256" key="2">
    <source>
        <dbReference type="ARBA" id="ARBA00009226"/>
    </source>
</evidence>
<dbReference type="KEGG" id="ttk:TST_0654"/>
<dbReference type="Pfam" id="PF13690">
    <property type="entry name" value="CheX"/>
    <property type="match status" value="1"/>
</dbReference>
<evidence type="ECO:0000256" key="7">
    <source>
        <dbReference type="ARBA" id="ARBA00023136"/>
    </source>
</evidence>
<evidence type="ECO:0000256" key="3">
    <source>
        <dbReference type="ARBA" id="ARBA00021897"/>
    </source>
</evidence>
<dbReference type="PRINTS" id="PR00956">
    <property type="entry name" value="FLGMOTORFLIN"/>
</dbReference>
<evidence type="ECO:0000256" key="4">
    <source>
        <dbReference type="ARBA" id="ARBA00022475"/>
    </source>
</evidence>
<protein>
    <recommendedName>
        <fullName evidence="3">Flagellar motor switch protein FliN</fullName>
    </recommendedName>
</protein>
<dbReference type="SUPFAM" id="SSF103039">
    <property type="entry name" value="CheC-like"/>
    <property type="match status" value="1"/>
</dbReference>
<proteinExistence type="inferred from homology"/>
<sequence length="278" mass="31180">MIIPEVFKEALPFIEEVITGLTMQKGEVVIEDDSLKEVSDIPLEEGILVEVSVENGKGKAACFMDKKTVAVIGSKILGMEEDELNDELRDAFMEFMNQFWGRLRLELAKYKEDFNFTQPVSVEASKADLLVKGYDYFFPLTLKIEENQISFFVLLDNDLISLLEGFGESEKQAEIDLISQEVSEQKGVKVSSDKLDMILDIELPVVVSLGKSRMRIKDVLKLGPGSLIELDRSADDYVDLVVNGKVIARGEVVVVESNFALRIKEIVSKAERIKGLHK</sequence>
<evidence type="ECO:0000313" key="12">
    <source>
        <dbReference type="Proteomes" id="UP000063234"/>
    </source>
</evidence>
<evidence type="ECO:0000256" key="5">
    <source>
        <dbReference type="ARBA" id="ARBA00022500"/>
    </source>
</evidence>
<dbReference type="InterPro" id="IPR028976">
    <property type="entry name" value="CheC-like_sf"/>
</dbReference>
<evidence type="ECO:0000256" key="8">
    <source>
        <dbReference type="ARBA" id="ARBA00025044"/>
    </source>
</evidence>
<dbReference type="OrthoDB" id="9773459at2"/>